<dbReference type="Gene3D" id="2.60.40.2470">
    <property type="entry name" value="SoxY domain"/>
    <property type="match status" value="1"/>
</dbReference>
<name>A0ABV4HXV1_9GAMM</name>
<dbReference type="InterPro" id="IPR038162">
    <property type="entry name" value="SoxY_sf"/>
</dbReference>
<evidence type="ECO:0000256" key="2">
    <source>
        <dbReference type="SAM" id="Phobius"/>
    </source>
</evidence>
<evidence type="ECO:0000256" key="1">
    <source>
        <dbReference type="SAM" id="MobiDB-lite"/>
    </source>
</evidence>
<dbReference type="RefSeq" id="WP_370565556.1">
    <property type="nucleotide sequence ID" value="NZ_JBFWIB010000019.1"/>
</dbReference>
<keyword evidence="2" id="KW-0812">Transmembrane</keyword>
<feature type="transmembrane region" description="Helical" evidence="2">
    <location>
        <begin position="68"/>
        <end position="87"/>
    </location>
</feature>
<protein>
    <submittedName>
        <fullName evidence="4">SoxY-related AACIE arm protein</fullName>
    </submittedName>
</protein>
<organism evidence="4 5">
    <name type="scientific">Luteimonas salinilitoris</name>
    <dbReference type="NCBI Taxonomy" id="3237697"/>
    <lineage>
        <taxon>Bacteria</taxon>
        <taxon>Pseudomonadati</taxon>
        <taxon>Pseudomonadota</taxon>
        <taxon>Gammaproteobacteria</taxon>
        <taxon>Lysobacterales</taxon>
        <taxon>Lysobacteraceae</taxon>
        <taxon>Luteimonas</taxon>
    </lineage>
</organism>
<dbReference type="InterPro" id="IPR030997">
    <property type="entry name" value="SoxY_para_1"/>
</dbReference>
<gene>
    <name evidence="4" type="ORF">AB6713_16465</name>
</gene>
<feature type="compositionally biased region" description="Basic and acidic residues" evidence="1">
    <location>
        <begin position="1"/>
        <end position="17"/>
    </location>
</feature>
<accession>A0ABV4HXV1</accession>
<evidence type="ECO:0000313" key="5">
    <source>
        <dbReference type="Proteomes" id="UP001566331"/>
    </source>
</evidence>
<dbReference type="InterPro" id="IPR032711">
    <property type="entry name" value="SoxY"/>
</dbReference>
<keyword evidence="5" id="KW-1185">Reference proteome</keyword>
<evidence type="ECO:0000259" key="3">
    <source>
        <dbReference type="Pfam" id="PF13501"/>
    </source>
</evidence>
<keyword evidence="2" id="KW-1133">Transmembrane helix</keyword>
<dbReference type="PROSITE" id="PS51318">
    <property type="entry name" value="TAT"/>
    <property type="match status" value="1"/>
</dbReference>
<evidence type="ECO:0000313" key="4">
    <source>
        <dbReference type="EMBL" id="MEZ0476194.1"/>
    </source>
</evidence>
<reference evidence="4 5" key="1">
    <citation type="submission" date="2024-07" db="EMBL/GenBank/DDBJ databases">
        <title>Luteimonas salilacus sp. nov., isolated from the shore soil of Salt Lake in Tibet of China.</title>
        <authorList>
            <person name="Zhang X."/>
            <person name="Li A."/>
        </authorList>
    </citation>
    <scope>NUCLEOTIDE SEQUENCE [LARGE SCALE GENOMIC DNA]</scope>
    <source>
        <strain evidence="4 5">B3-2-R+30</strain>
    </source>
</reference>
<feature type="region of interest" description="Disordered" evidence="1">
    <location>
        <begin position="1"/>
        <end position="26"/>
    </location>
</feature>
<sequence>MRRNKPEETAASRRSGECRNPSASASFTRGGRIPAFAGMTAALRGRLLPAVAPATVPTKPGAYGRRDFLVAAAAGLVVLALPARAAARPSLDEAIRGFTGGAEAPGGGMRLEIPPLVENGNAVGVTVTVDSAMNADDHVRRIALFNEKNPQADIAVFHLGPRAGRARIATRIRLATAQTVVAVAEMSDGSFRSSETNVIVTLAACIEDLS</sequence>
<dbReference type="NCBIfam" id="TIGR04487">
    <property type="entry name" value="SoxY_para_1"/>
    <property type="match status" value="1"/>
</dbReference>
<dbReference type="InterPro" id="IPR006311">
    <property type="entry name" value="TAT_signal"/>
</dbReference>
<keyword evidence="2" id="KW-0472">Membrane</keyword>
<dbReference type="EMBL" id="JBFWIC010000029">
    <property type="protein sequence ID" value="MEZ0476194.1"/>
    <property type="molecule type" value="Genomic_DNA"/>
</dbReference>
<proteinExistence type="predicted"/>
<dbReference type="Proteomes" id="UP001566331">
    <property type="component" value="Unassembled WGS sequence"/>
</dbReference>
<dbReference type="Pfam" id="PF13501">
    <property type="entry name" value="SoxY"/>
    <property type="match status" value="1"/>
</dbReference>
<comment type="caution">
    <text evidence="4">The sequence shown here is derived from an EMBL/GenBank/DDBJ whole genome shotgun (WGS) entry which is preliminary data.</text>
</comment>
<feature type="domain" description="Ig-like SoxY" evidence="3">
    <location>
        <begin position="100"/>
        <end position="205"/>
    </location>
</feature>